<keyword evidence="1" id="KW-1185">Reference proteome</keyword>
<evidence type="ECO:0000313" key="1">
    <source>
        <dbReference type="Proteomes" id="UP000887540"/>
    </source>
</evidence>
<proteinExistence type="predicted"/>
<dbReference type="AlphaFoldDB" id="A0A914CU86"/>
<reference evidence="2" key="1">
    <citation type="submission" date="2022-11" db="UniProtKB">
        <authorList>
            <consortium name="WormBaseParasite"/>
        </authorList>
    </citation>
    <scope>IDENTIFICATION</scope>
</reference>
<dbReference type="WBParaSite" id="ACRNAN_scaffold14083.g17429.t1">
    <property type="protein sequence ID" value="ACRNAN_scaffold14083.g17429.t1"/>
    <property type="gene ID" value="ACRNAN_scaffold14083.g17429"/>
</dbReference>
<sequence>MNKLARDVAHTVYASDEITANYIGTDKEDQLVSKIMDTLKEQKALANEIQKDEWNSVFWNDIFSRLDVQTSHYNQSFTYDQGKKHFIYNEAKDKQFRSSIQDQSHRDSQNSASSSVGISFAAKASFIGLFSGSANVNVQVDSSSSNRQVNDKLHTNDTQKYVFNHLYQARS</sequence>
<organism evidence="1 2">
    <name type="scientific">Acrobeloides nanus</name>
    <dbReference type="NCBI Taxonomy" id="290746"/>
    <lineage>
        <taxon>Eukaryota</taxon>
        <taxon>Metazoa</taxon>
        <taxon>Ecdysozoa</taxon>
        <taxon>Nematoda</taxon>
        <taxon>Chromadorea</taxon>
        <taxon>Rhabditida</taxon>
        <taxon>Tylenchina</taxon>
        <taxon>Cephalobomorpha</taxon>
        <taxon>Cephaloboidea</taxon>
        <taxon>Cephalobidae</taxon>
        <taxon>Acrobeloides</taxon>
    </lineage>
</organism>
<accession>A0A914CU86</accession>
<name>A0A914CU86_9BILA</name>
<dbReference type="Proteomes" id="UP000887540">
    <property type="component" value="Unplaced"/>
</dbReference>
<protein>
    <submittedName>
        <fullName evidence="2">Uncharacterized protein</fullName>
    </submittedName>
</protein>
<evidence type="ECO:0000313" key="2">
    <source>
        <dbReference type="WBParaSite" id="ACRNAN_scaffold14083.g17429.t1"/>
    </source>
</evidence>